<dbReference type="EMBL" id="JMCB01000002">
    <property type="protein sequence ID" value="KFE71575.1"/>
    <property type="molecule type" value="Genomic_DNA"/>
</dbReference>
<keyword evidence="2" id="KW-0727">SH2 domain</keyword>
<dbReference type="InterPro" id="IPR013783">
    <property type="entry name" value="Ig-like_fold"/>
</dbReference>
<dbReference type="InterPro" id="IPR051846">
    <property type="entry name" value="SH2_domain_adapters"/>
</dbReference>
<dbReference type="InterPro" id="IPR017756">
    <property type="entry name" value="TM_Gly-Cys-Arg_CS"/>
</dbReference>
<name>A0A085WV62_9BACT</name>
<dbReference type="Gene3D" id="2.60.40.10">
    <property type="entry name" value="Immunoglobulins"/>
    <property type="match status" value="14"/>
</dbReference>
<evidence type="ECO:0000313" key="7">
    <source>
        <dbReference type="Proteomes" id="UP000028725"/>
    </source>
</evidence>
<dbReference type="InterPro" id="IPR003410">
    <property type="entry name" value="HYR_dom"/>
</dbReference>
<dbReference type="PANTHER" id="PTHR15127">
    <property type="entry name" value="HEAVYWEIGHT, ISOFORM A"/>
    <property type="match status" value="1"/>
</dbReference>
<evidence type="ECO:0000256" key="1">
    <source>
        <dbReference type="ARBA" id="ARBA00022737"/>
    </source>
</evidence>
<feature type="region of interest" description="Disordered" evidence="3">
    <location>
        <begin position="1568"/>
        <end position="1596"/>
    </location>
</feature>
<dbReference type="OrthoDB" id="246387at2"/>
<gene>
    <name evidence="6" type="ORF">DB31_3705</name>
</gene>
<evidence type="ECO:0000256" key="2">
    <source>
        <dbReference type="ARBA" id="ARBA00022999"/>
    </source>
</evidence>
<sequence>MKLKSLVLLLLGVWAVSACGEETRALETELSPEAVATTSQAARSTDKVLILASSVNGGMDSREAQAVRTYSPSTEIHVKTPDEWRAMTAQQFMEYRALIIGDAACQSGTAALDAAVESRSRWGAIVDSNVVIISSDPSSNNTDFLVDNAINSVVVDSIQYRTGMYIALGCAYQNAPANTVVTLLEPFGTFKVQGVPGCARSAHMFQMSPVTLSNGVYDDALIGLGECAARSVFTQYPDHTFSHAAIATRTSGPPLPGEKEYLDYQIDWGTPTAFHGAPYVLVRGAMAWSAGCGDQDNTPDGEQCDAGDGTNGQPAGPGQSPDTTCSFACRLNWCGDGAVDVAQGEECDNGTANGRTGDVSGDIGACTSFCKRPNIAPPNRPPVALCRNVTVSVSNTCGAPANINNGSSDPDGDPITCTQNPAGPYPVGPTTVTLTCSDSRGFGSCSGTVMVADSGAPTVTIDGPASEALECTRGATYAELGATARDLCEGALPVSLSGSVNMGSPATYTLTYTARDSVGNQGSASRTVVVSDTLPPSLSLVGAPTMAQECGVAFTDPSATATDQCAGTLPVTVSGTVNDRVRGPYTLTYSANDGHGHTVSKDRMVSVRDTRAPVVTITGPLGVNVECGGPYTELGATANDLCAGPLAALPTSAPEPAVVGAYPIIYQAVDPDGNVGTSVDSRTVNVRDTLKPVLTLTGANPQPLECGTAWSNPGATAQDQCEGPLTNRITVSGSVDHQAPRQYTVTYSVSDRYGNTETKDRAVSVRDTLPPAITVVGPLQDSAECGSTYVDGVVQAEDVCAGTLPVTRTVAGDTRRPGTMTIEYSATDPSGNQAVSADRRTVSVVDTQAPVLSLRGTARQRLECGTAFTDPGAVATDVCFGDLSGSVTLAGSVEHGAVGDYTLRYDVTDGAGNRAAPAVRTVEVRDTLPPVLTVLPPFNARVQCDHQQFQDPGATASDVCALDLTGSIQRQGLVDTGLPGTYSLSYRVVDPSGNEATANAARSVSVVDDLPPTLELVGAATENVECGAAYTEQGVRATDLCFGDLSDRIVRVGQVDSAVPSDYSIVYSVTDPSNNTASTQRMVKVRDTLKPVLTLTGANPQPLECGTAWVSPGATAHDQCAGPLTAQISVTGTVDHQVPDQYTVTYSVSDGRGNTEMQERAVSVRDTLPPAITVVGPLQDSAECGSTYVDGAVRAEDVCAGTLPVTRTINGDTLRPGTMTIAYSATDPSGNQAVAADRRTVSVVDTQAPVLSLRGTATQRLECGTAFTEPGAVAMDVCFGDISSSITQTGSVDPGAVGDYTVRYEVTDGAGNRATAASRMVQVRDTLPPTLTVLPPFNTRVQCDHQAFQDPGATASDVCALDLTGSIQRQGLVDTGLPGTYSLSYRVVDPSGNEATASTARSVSVVDDLPPTLELVGAATENVECGAAYVEAGVKATDLCFGDLSDRVTRVGEVNPAKPGDYPIVYSVTDPSNNTATTRRDVAVKDTTPPTIVCPDPIVVEVQPGMQADLTPAAARATDVCSQAQVSIPVQKRFPVGDTQLTYTATDEAGNTASCTTTVTVRELKVPDPVPEPPKPGPFDRALLGGGSGCSSTSGGPSSLAMMGLGVLAALLARRARRQ</sequence>
<dbReference type="NCBIfam" id="TIGR03901">
    <property type="entry name" value="MYXO-CTERM"/>
    <property type="match status" value="1"/>
</dbReference>
<dbReference type="PROSITE" id="PS51257">
    <property type="entry name" value="PROKAR_LIPOPROTEIN"/>
    <property type="match status" value="1"/>
</dbReference>
<reference evidence="6 7" key="1">
    <citation type="submission" date="2014-04" db="EMBL/GenBank/DDBJ databases">
        <title>Genome assembly of Hyalangium minutum DSM 14724.</title>
        <authorList>
            <person name="Sharma G."/>
            <person name="Subramanian S."/>
        </authorList>
    </citation>
    <scope>NUCLEOTIDE SEQUENCE [LARGE SCALE GENOMIC DNA]</scope>
    <source>
        <strain evidence="6 7">DSM 14724</strain>
    </source>
</reference>
<feature type="domain" description="HYR" evidence="5">
    <location>
        <begin position="1485"/>
        <end position="1563"/>
    </location>
</feature>
<dbReference type="NCBIfam" id="TIGR03382">
    <property type="entry name" value="GC_trans_RRR"/>
    <property type="match status" value="1"/>
</dbReference>
<feature type="region of interest" description="Disordered" evidence="3">
    <location>
        <begin position="297"/>
        <end position="319"/>
    </location>
</feature>
<dbReference type="PANTHER" id="PTHR15127:SF32">
    <property type="entry name" value="HEAVYWEIGHT, ISOFORM A"/>
    <property type="match status" value="1"/>
</dbReference>
<dbReference type="PROSITE" id="PS50825">
    <property type="entry name" value="HYR"/>
    <property type="match status" value="1"/>
</dbReference>
<feature type="chain" id="PRO_5001800023" description="HYR domain-containing protein" evidence="4">
    <location>
        <begin position="21"/>
        <end position="1619"/>
    </location>
</feature>
<dbReference type="Pfam" id="PF02494">
    <property type="entry name" value="HYR"/>
    <property type="match status" value="1"/>
</dbReference>
<feature type="signal peptide" evidence="4">
    <location>
        <begin position="1"/>
        <end position="20"/>
    </location>
</feature>
<evidence type="ECO:0000256" key="4">
    <source>
        <dbReference type="SAM" id="SignalP"/>
    </source>
</evidence>
<feature type="compositionally biased region" description="Pro residues" evidence="3">
    <location>
        <begin position="1568"/>
        <end position="1577"/>
    </location>
</feature>
<dbReference type="PATRIC" id="fig|394096.3.peg.1352"/>
<evidence type="ECO:0000313" key="6">
    <source>
        <dbReference type="EMBL" id="KFE71575.1"/>
    </source>
</evidence>
<dbReference type="InterPro" id="IPR032179">
    <property type="entry name" value="Cry22Aa_Ig-like"/>
</dbReference>
<dbReference type="RefSeq" id="WP_052419762.1">
    <property type="nucleotide sequence ID" value="NZ_JMCB01000002.1"/>
</dbReference>
<dbReference type="Proteomes" id="UP000028725">
    <property type="component" value="Unassembled WGS sequence"/>
</dbReference>
<accession>A0A085WV62</accession>
<protein>
    <recommendedName>
        <fullName evidence="5">HYR domain-containing protein</fullName>
    </recommendedName>
</protein>
<dbReference type="Pfam" id="PF16403">
    <property type="entry name" value="Bact_surface_Ig-like"/>
    <property type="match status" value="10"/>
</dbReference>
<dbReference type="InterPro" id="IPR024038">
    <property type="entry name" value="MYXO-CTERM"/>
</dbReference>
<proteinExistence type="predicted"/>
<keyword evidence="4" id="KW-0732">Signal</keyword>
<evidence type="ECO:0000259" key="5">
    <source>
        <dbReference type="PROSITE" id="PS50825"/>
    </source>
</evidence>
<dbReference type="STRING" id="394096.DB31_3705"/>
<dbReference type="GO" id="GO:0001784">
    <property type="term" value="F:phosphotyrosine residue binding"/>
    <property type="evidence" value="ECO:0007669"/>
    <property type="project" value="TreeGrafter"/>
</dbReference>
<keyword evidence="1" id="KW-0677">Repeat</keyword>
<evidence type="ECO:0000256" key="3">
    <source>
        <dbReference type="SAM" id="MobiDB-lite"/>
    </source>
</evidence>
<comment type="caution">
    <text evidence="6">The sequence shown here is derived from an EMBL/GenBank/DDBJ whole genome shotgun (WGS) entry which is preliminary data.</text>
</comment>
<organism evidence="6 7">
    <name type="scientific">Hyalangium minutum</name>
    <dbReference type="NCBI Taxonomy" id="394096"/>
    <lineage>
        <taxon>Bacteria</taxon>
        <taxon>Pseudomonadati</taxon>
        <taxon>Myxococcota</taxon>
        <taxon>Myxococcia</taxon>
        <taxon>Myxococcales</taxon>
        <taxon>Cystobacterineae</taxon>
        <taxon>Archangiaceae</taxon>
        <taxon>Hyalangium</taxon>
    </lineage>
</organism>
<keyword evidence="7" id="KW-1185">Reference proteome</keyword>